<dbReference type="InterPro" id="IPR051936">
    <property type="entry name" value="Heme-iron_electron_transfer"/>
</dbReference>
<keyword evidence="6" id="KW-0479">Metal-binding</keyword>
<evidence type="ECO:0000256" key="8">
    <source>
        <dbReference type="ARBA" id="ARBA00022989"/>
    </source>
</evidence>
<dbReference type="EMBL" id="AP025516">
    <property type="protein sequence ID" value="BDD88123.1"/>
    <property type="molecule type" value="Genomic_DNA"/>
</dbReference>
<dbReference type="InterPro" id="IPR003816">
    <property type="entry name" value="Nitrate_red_gam"/>
</dbReference>
<dbReference type="NCBIfam" id="TIGR00351">
    <property type="entry name" value="narI"/>
    <property type="match status" value="1"/>
</dbReference>
<dbReference type="SUPFAM" id="SSF103501">
    <property type="entry name" value="Respiratory nitrate reductase 1 gamma chain"/>
    <property type="match status" value="1"/>
</dbReference>
<keyword evidence="5 13" id="KW-0812">Transmembrane</keyword>
<dbReference type="Pfam" id="PF02665">
    <property type="entry name" value="Nitrate_red_gam"/>
    <property type="match status" value="1"/>
</dbReference>
<organism evidence="15 16">
    <name type="scientific">Desulfofustis limnaeus</name>
    <dbReference type="NCBI Taxonomy" id="2740163"/>
    <lineage>
        <taxon>Bacteria</taxon>
        <taxon>Pseudomonadati</taxon>
        <taxon>Thermodesulfobacteriota</taxon>
        <taxon>Desulfobulbia</taxon>
        <taxon>Desulfobulbales</taxon>
        <taxon>Desulfocapsaceae</taxon>
        <taxon>Desulfofustis</taxon>
    </lineage>
</organism>
<evidence type="ECO:0000256" key="6">
    <source>
        <dbReference type="ARBA" id="ARBA00022723"/>
    </source>
</evidence>
<evidence type="ECO:0000256" key="9">
    <source>
        <dbReference type="ARBA" id="ARBA00023002"/>
    </source>
</evidence>
<reference evidence="15 16" key="1">
    <citation type="submission" date="2022-01" db="EMBL/GenBank/DDBJ databases">
        <title>Desulfofustis limnae sp. nov., a novel mesophilic sulfate-reducing bacterium isolated from marsh soil.</title>
        <authorList>
            <person name="Watanabe M."/>
            <person name="Takahashi A."/>
            <person name="Kojima H."/>
            <person name="Fukui M."/>
        </authorList>
    </citation>
    <scope>NUCLEOTIDE SEQUENCE [LARGE SCALE GENOMIC DNA]</scope>
    <source>
        <strain evidence="15 16">PPLL</strain>
    </source>
</reference>
<keyword evidence="10" id="KW-0408">Iron</keyword>
<keyword evidence="4" id="KW-0349">Heme</keyword>
<keyword evidence="2" id="KW-0813">Transport</keyword>
<keyword evidence="8 13" id="KW-1133">Transmembrane helix</keyword>
<dbReference type="PANTHER" id="PTHR30598:SF3">
    <property type="entry name" value="RESPIRATORY NITRATE REDUCTASE 1 GAMMA CHAIN"/>
    <property type="match status" value="1"/>
</dbReference>
<feature type="transmembrane region" description="Helical" evidence="13">
    <location>
        <begin position="122"/>
        <end position="146"/>
    </location>
</feature>
<evidence type="ECO:0000313" key="16">
    <source>
        <dbReference type="Proteomes" id="UP000830055"/>
    </source>
</evidence>
<feature type="transmembrane region" description="Helical" evidence="13">
    <location>
        <begin position="45"/>
        <end position="69"/>
    </location>
</feature>
<feature type="domain" description="NarG-like" evidence="14">
    <location>
        <begin position="4"/>
        <end position="218"/>
    </location>
</feature>
<dbReference type="Gene3D" id="1.20.950.20">
    <property type="entry name" value="Transmembrane di-heme cytochromes, Chain C"/>
    <property type="match status" value="1"/>
</dbReference>
<feature type="transmembrane region" description="Helical" evidence="13">
    <location>
        <begin position="186"/>
        <end position="210"/>
    </location>
</feature>
<keyword evidence="12 13" id="KW-0472">Membrane</keyword>
<evidence type="ECO:0000256" key="12">
    <source>
        <dbReference type="ARBA" id="ARBA00023136"/>
    </source>
</evidence>
<dbReference type="InterPro" id="IPR036197">
    <property type="entry name" value="NarG-like_sf"/>
</dbReference>
<dbReference type="Proteomes" id="UP000830055">
    <property type="component" value="Chromosome"/>
</dbReference>
<evidence type="ECO:0000256" key="5">
    <source>
        <dbReference type="ARBA" id="ARBA00022692"/>
    </source>
</evidence>
<keyword evidence="7" id="KW-0249">Electron transport</keyword>
<dbReference type="PANTHER" id="PTHR30598">
    <property type="entry name" value="NITRATE REDUCTASE PRIVATE CHAPERONE, REDOX ENZYME MATURATION PROTEIN REMP FAMILY"/>
    <property type="match status" value="1"/>
</dbReference>
<name>A0ABN6M996_9BACT</name>
<feature type="transmembrane region" description="Helical" evidence="13">
    <location>
        <begin position="6"/>
        <end position="24"/>
    </location>
</feature>
<dbReference type="RefSeq" id="WP_284151511.1">
    <property type="nucleotide sequence ID" value="NZ_AP025516.1"/>
</dbReference>
<evidence type="ECO:0000256" key="4">
    <source>
        <dbReference type="ARBA" id="ARBA00022617"/>
    </source>
</evidence>
<feature type="transmembrane region" description="Helical" evidence="13">
    <location>
        <begin position="158"/>
        <end position="179"/>
    </location>
</feature>
<dbReference type="InterPro" id="IPR023234">
    <property type="entry name" value="NarG-like_domain"/>
</dbReference>
<evidence type="ECO:0000256" key="2">
    <source>
        <dbReference type="ARBA" id="ARBA00022448"/>
    </source>
</evidence>
<accession>A0ABN6M996</accession>
<feature type="transmembrane region" description="Helical" evidence="13">
    <location>
        <begin position="89"/>
        <end position="110"/>
    </location>
</feature>
<evidence type="ECO:0000259" key="14">
    <source>
        <dbReference type="Pfam" id="PF02665"/>
    </source>
</evidence>
<protein>
    <submittedName>
        <fullName evidence="15">Nitrate reductase gamma chain</fullName>
    </submittedName>
</protein>
<evidence type="ECO:0000313" key="15">
    <source>
        <dbReference type="EMBL" id="BDD88123.1"/>
    </source>
</evidence>
<proteinExistence type="predicted"/>
<gene>
    <name evidence="15" type="primary">narI</name>
    <name evidence="15" type="ORF">DPPLL_24880</name>
</gene>
<keyword evidence="11" id="KW-0534">Nitrate assimilation</keyword>
<keyword evidence="9" id="KW-0560">Oxidoreductase</keyword>
<evidence type="ECO:0000256" key="11">
    <source>
        <dbReference type="ARBA" id="ARBA00023063"/>
    </source>
</evidence>
<comment type="subcellular location">
    <subcellularLocation>
        <location evidence="1">Cell membrane</location>
        <topology evidence="1">Multi-pass membrane protein</topology>
    </subcellularLocation>
</comment>
<evidence type="ECO:0000256" key="1">
    <source>
        <dbReference type="ARBA" id="ARBA00004651"/>
    </source>
</evidence>
<keyword evidence="16" id="KW-1185">Reference proteome</keyword>
<keyword evidence="3" id="KW-1003">Cell membrane</keyword>
<evidence type="ECO:0000256" key="7">
    <source>
        <dbReference type="ARBA" id="ARBA00022982"/>
    </source>
</evidence>
<evidence type="ECO:0000256" key="10">
    <source>
        <dbReference type="ARBA" id="ARBA00023004"/>
    </source>
</evidence>
<evidence type="ECO:0000256" key="3">
    <source>
        <dbReference type="ARBA" id="ARBA00022475"/>
    </source>
</evidence>
<sequence length="225" mass="25615">MIDLLLFAILPYVAMTLALAGGLYRYVSDRYSWSAQSSQFLEGRVVFWGTVPWHYAILLILLAHFLAFLVPQVWGTLLGVPLRLMVLEATGIALGLVTVAAMVVLLLRRLLHPRIKRVTTWLDWLVLLVLLVQVGSGVWLAVTLRWGGLWYMHTMTPWLWSLVTFAPDITYPAVMPFVVKMHVTNSLLLVALFPFTRLVHLVSVPLSYLFRPFQIVIWNKRSNGC</sequence>
<evidence type="ECO:0000256" key="13">
    <source>
        <dbReference type="SAM" id="Phobius"/>
    </source>
</evidence>